<protein>
    <submittedName>
        <fullName evidence="1">Uncharacterized protein</fullName>
    </submittedName>
</protein>
<dbReference type="Proteomes" id="UP001732700">
    <property type="component" value="Chromosome 4C"/>
</dbReference>
<organism evidence="1 2">
    <name type="scientific">Avena sativa</name>
    <name type="common">Oat</name>
    <dbReference type="NCBI Taxonomy" id="4498"/>
    <lineage>
        <taxon>Eukaryota</taxon>
        <taxon>Viridiplantae</taxon>
        <taxon>Streptophyta</taxon>
        <taxon>Embryophyta</taxon>
        <taxon>Tracheophyta</taxon>
        <taxon>Spermatophyta</taxon>
        <taxon>Magnoliopsida</taxon>
        <taxon>Liliopsida</taxon>
        <taxon>Poales</taxon>
        <taxon>Poaceae</taxon>
        <taxon>BOP clade</taxon>
        <taxon>Pooideae</taxon>
        <taxon>Poodae</taxon>
        <taxon>Poeae</taxon>
        <taxon>Poeae Chloroplast Group 1 (Aveneae type)</taxon>
        <taxon>Aveninae</taxon>
        <taxon>Avena</taxon>
    </lineage>
</organism>
<dbReference type="EnsemblPlants" id="AVESA.00010b.r2.4CG1259880.1">
    <property type="protein sequence ID" value="AVESA.00010b.r2.4CG1259880.1.CDS.1"/>
    <property type="gene ID" value="AVESA.00010b.r2.4CG1259880"/>
</dbReference>
<name>A0ACD5WMG7_AVESA</name>
<proteinExistence type="predicted"/>
<evidence type="ECO:0000313" key="2">
    <source>
        <dbReference type="Proteomes" id="UP001732700"/>
    </source>
</evidence>
<keyword evidence="2" id="KW-1185">Reference proteome</keyword>
<reference evidence="1" key="1">
    <citation type="submission" date="2021-05" db="EMBL/GenBank/DDBJ databases">
        <authorList>
            <person name="Scholz U."/>
            <person name="Mascher M."/>
            <person name="Fiebig A."/>
        </authorList>
    </citation>
    <scope>NUCLEOTIDE SEQUENCE [LARGE SCALE GENOMIC DNA]</scope>
</reference>
<sequence>MSKRQQCLLNRDRTMKRSRLVPKKHLYLVLDDWDEGFSIHKIDLDTLQDTATDLQVGFPEPAVLRLGAAELSLAAFGSNIFIATNPRCGQTPALVYNTETGGLTMGPRLPAPLLGCFDISVAAGDMLYGLSSYHLNVKRQHSFEVLSPAPTADKQPWSTRSSMNWSWKSVASPPPLNEDEIITSYVLHPDGQTIVMSVHDRDDPCLAKGTYFFDTKHCEWRWHGEWVLPFQGQGFFDSGLDAWVGLHEDGYICTCQVASRSRSSTSTTQPEWKMSKDKLFCSESERHLGATLTYMGDTRFGLVDCVVREELEPECAFGDRDGCVLRLIMFGLNYSQRGELQTKIYRTTSYLVSKYLVSFAPVAFWM</sequence>
<evidence type="ECO:0000313" key="1">
    <source>
        <dbReference type="EnsemblPlants" id="AVESA.00010b.r2.4CG1259880.1.CDS.1"/>
    </source>
</evidence>
<reference evidence="1" key="2">
    <citation type="submission" date="2025-09" db="UniProtKB">
        <authorList>
            <consortium name="EnsemblPlants"/>
        </authorList>
    </citation>
    <scope>IDENTIFICATION</scope>
</reference>
<accession>A0ACD5WMG7</accession>